<reference evidence="29" key="1">
    <citation type="journal article" date="2024" name="J. Invertebr. Pathol.">
        <title>RNA virus diversity and prevalence in field and laboratory populations of melon fly throughout its distribution.</title>
        <authorList>
            <person name="Kumar Pradhan S."/>
            <person name="Morrow J.L."/>
            <person name="Sharpe S.R."/>
            <person name="Karuppannasamy A."/>
            <person name="Ramasamy E."/>
            <person name="Bynakal S."/>
            <person name="Maligeppagol M."/>
            <person name="Ramasamy A."/>
            <person name="Riegler M."/>
        </authorList>
    </citation>
    <scope>NUCLEOTIDE SEQUENCE</scope>
    <source>
        <strain evidence="29">ZcSV-B3</strain>
    </source>
</reference>
<dbReference type="Pfam" id="PF00946">
    <property type="entry name" value="Mononeg_RNA_pol"/>
    <property type="match status" value="1"/>
</dbReference>
<evidence type="ECO:0000256" key="24">
    <source>
        <dbReference type="ARBA" id="ARBA00047332"/>
    </source>
</evidence>
<evidence type="ECO:0000256" key="19">
    <source>
        <dbReference type="ARBA" id="ARBA00024494"/>
    </source>
</evidence>
<evidence type="ECO:0000256" key="15">
    <source>
        <dbReference type="ARBA" id="ARBA00022953"/>
    </source>
</evidence>
<dbReference type="GO" id="GO:0044423">
    <property type="term" value="C:virion component"/>
    <property type="evidence" value="ECO:0007669"/>
    <property type="project" value="UniProtKB-KW"/>
</dbReference>
<evidence type="ECO:0000256" key="18">
    <source>
        <dbReference type="ARBA" id="ARBA00023268"/>
    </source>
</evidence>
<keyword evidence="18" id="KW-0511">Multifunctional enzyme</keyword>
<evidence type="ECO:0000313" key="29">
    <source>
        <dbReference type="EMBL" id="XBO77535.1"/>
    </source>
</evidence>
<evidence type="ECO:0000256" key="1">
    <source>
        <dbReference type="ARBA" id="ARBA00004192"/>
    </source>
</evidence>
<evidence type="ECO:0000256" key="2">
    <source>
        <dbReference type="ARBA" id="ARBA00004328"/>
    </source>
</evidence>
<keyword evidence="10" id="KW-0548">Nucleotidyltransferase</keyword>
<evidence type="ECO:0000259" key="27">
    <source>
        <dbReference type="PROSITE" id="PS50526"/>
    </source>
</evidence>
<keyword evidence="8" id="KW-0808">Transferase</keyword>
<evidence type="ECO:0000256" key="25">
    <source>
        <dbReference type="ARBA" id="ARBA00047370"/>
    </source>
</evidence>
<evidence type="ECO:0000256" key="4">
    <source>
        <dbReference type="ARBA" id="ARBA00012582"/>
    </source>
</evidence>
<evidence type="ECO:0000256" key="6">
    <source>
        <dbReference type="ARBA" id="ARBA00022603"/>
    </source>
</evidence>
<evidence type="ECO:0000256" key="21">
    <source>
        <dbReference type="ARBA" id="ARBA00026099"/>
    </source>
</evidence>
<evidence type="ECO:0000256" key="7">
    <source>
        <dbReference type="ARBA" id="ARBA00022664"/>
    </source>
</evidence>
<keyword evidence="14" id="KW-0946">Virion</keyword>
<comment type="catalytic activity">
    <reaction evidence="25">
        <text>a 5'-end (5'-triphosphoguanosine)-adenylyl-adenylyl-cytidylyl-adenosine in mRNA + 2 S-adenosyl-L-methionine = a 5'-end (N(7)-methyl 5'-triphosphoguanosine)-(2'-O-methyladenylyl)-adenylyl-cytidylyl-adenosine in mRNA + 2 S-adenosyl-L-homocysteine + H(+)</text>
        <dbReference type="Rhea" id="RHEA:65376"/>
        <dbReference type="Rhea" id="RHEA-COMP:16797"/>
        <dbReference type="Rhea" id="RHEA-COMP:16798"/>
        <dbReference type="ChEBI" id="CHEBI:15378"/>
        <dbReference type="ChEBI" id="CHEBI:57856"/>
        <dbReference type="ChEBI" id="CHEBI:59789"/>
        <dbReference type="ChEBI" id="CHEBI:156483"/>
        <dbReference type="ChEBI" id="CHEBI:156484"/>
        <dbReference type="EC" id="2.1.1.375"/>
    </reaction>
</comment>
<dbReference type="PROSITE" id="PS50526">
    <property type="entry name" value="RDRP_SSRNA_NEG_NONSEG"/>
    <property type="match status" value="1"/>
</dbReference>
<keyword evidence="13" id="KW-0067">ATP-binding</keyword>
<dbReference type="NCBIfam" id="TIGR04198">
    <property type="entry name" value="paramyx_RNAcap"/>
    <property type="match status" value="1"/>
</dbReference>
<dbReference type="GO" id="GO:0005524">
    <property type="term" value="F:ATP binding"/>
    <property type="evidence" value="ECO:0007669"/>
    <property type="project" value="UniProtKB-KW"/>
</dbReference>
<evidence type="ECO:0000256" key="5">
    <source>
        <dbReference type="ARBA" id="ARBA00022484"/>
    </source>
</evidence>
<dbReference type="InterPro" id="IPR039530">
    <property type="entry name" value="L_methyltransferase_rhabdo"/>
</dbReference>
<feature type="domain" description="RdRp catalytic" evidence="27">
    <location>
        <begin position="618"/>
        <end position="804"/>
    </location>
</feature>
<organism evidence="29">
    <name type="scientific">Zeugodacus cucurbitae sigmavirus-B3</name>
    <dbReference type="NCBI Taxonomy" id="3159480"/>
    <lineage>
        <taxon>Viruses</taxon>
        <taxon>Riboviria</taxon>
        <taxon>Orthornavirae</taxon>
        <taxon>Negarnaviricota</taxon>
        <taxon>Haploviricotina</taxon>
        <taxon>Monjiviricetes</taxon>
        <taxon>Mononegavirales</taxon>
        <taxon>Rhabdoviridae</taxon>
        <taxon>Alpharhabdovirinae</taxon>
        <taxon>Sigmavirus</taxon>
    </lineage>
</organism>
<evidence type="ECO:0000256" key="11">
    <source>
        <dbReference type="ARBA" id="ARBA00022741"/>
    </source>
</evidence>
<accession>A0AAU7L0H8</accession>
<evidence type="ECO:0000256" key="9">
    <source>
        <dbReference type="ARBA" id="ARBA00022691"/>
    </source>
</evidence>
<evidence type="ECO:0000256" key="10">
    <source>
        <dbReference type="ARBA" id="ARBA00022695"/>
    </source>
</evidence>
<evidence type="ECO:0000256" key="12">
    <source>
        <dbReference type="ARBA" id="ARBA00022801"/>
    </source>
</evidence>
<dbReference type="GO" id="GO:0003968">
    <property type="term" value="F:RNA-directed RNA polymerase activity"/>
    <property type="evidence" value="ECO:0007669"/>
    <property type="project" value="UniProtKB-KW"/>
</dbReference>
<protein>
    <recommendedName>
        <fullName evidence="23">Replicase</fullName>
        <ecNumber evidence="21">2.1.1.375</ecNumber>
        <ecNumber evidence="3">2.7.7.48</ecNumber>
        <ecNumber evidence="4">2.7.7.88</ecNumber>
    </recommendedName>
    <alternativeName>
        <fullName evidence="22">Transcriptase</fullName>
    </alternativeName>
</protein>
<comment type="catalytic activity">
    <reaction evidence="24">
        <text>a 5'-end (5'-triphosphoguanosine)-adenylyl-adenylyl-cytidylyl-adenosine in mRNA + S-adenosyl-L-methionine = a 5'-end (5'-triphosphoguanosine)-(2'-O-methyladenylyl)-adenylyl-cytidylyl-adenosine in mRNA + S-adenosyl-L-homocysteine + H(+)</text>
        <dbReference type="Rhea" id="RHEA:65380"/>
        <dbReference type="Rhea" id="RHEA-COMP:16797"/>
        <dbReference type="Rhea" id="RHEA-COMP:16801"/>
        <dbReference type="ChEBI" id="CHEBI:15378"/>
        <dbReference type="ChEBI" id="CHEBI:57856"/>
        <dbReference type="ChEBI" id="CHEBI:59789"/>
        <dbReference type="ChEBI" id="CHEBI:156482"/>
        <dbReference type="ChEBI" id="CHEBI:156484"/>
    </reaction>
</comment>
<keyword evidence="12" id="KW-0378">Hydrolase</keyword>
<evidence type="ECO:0000256" key="23">
    <source>
        <dbReference type="ARBA" id="ARBA00031012"/>
    </source>
</evidence>
<keyword evidence="5 29" id="KW-0696">RNA-directed RNA polymerase</keyword>
<feature type="domain" description="Mononegavirus-type SAM-dependent 2'-O-MTase" evidence="28">
    <location>
        <begin position="1670"/>
        <end position="1867"/>
    </location>
</feature>
<dbReference type="Pfam" id="PF14318">
    <property type="entry name" value="Mononeg_mRNAcap"/>
    <property type="match status" value="1"/>
</dbReference>
<evidence type="ECO:0000256" key="16">
    <source>
        <dbReference type="ARBA" id="ARBA00023042"/>
    </source>
</evidence>
<sequence>MANRKKSKYEVNMDLEHNIDDLDTGNAYEEIAVDEYDLETDEWLRQEPSMELLNNQDYSLNSPLILDEIIGFRVYMKYKTVNERWGEEKWKRRASAFTKFISVDDLSCPENIHADLLRYIKNTPLDFAFFDEIMSQTRDAAQYTSVIPDMFIKSWLHKLPPKFEDIGRIDERTRFWGAWFVEFHMLTLILNSNTEDELKNLGRILKIAPVMSDLKQTVGVRVISSSLGPCLISEGFIVVQNAYIMMDRNYLLMFKDMCAARFQTLSAMQNRYDKKFNLRDKDIISKLYDIGDDIIMESGNNGFNCLKMLEPMCNLQLCELVAECRPLIPRFTSFKNHVRTTVNELRSINYKIKKLELLIQQQTDYEIILTIYGSFRHWGHPYLDYLQGLEKLYQQVTLEKHIDVQYANTLASDLAFIVLHNQFKTKRKWFVDKSLINIDHPLHNEIMNNIWPTPKAIEDFGCNWHTLPLTKCFDIPDVIDPSILYSDKSHSMTRSEIVKHIRSNPGTRIPTRRVLKTLLTKPSRNWPEFLQELNDHGINLDSLVIGLKGKEREIKVDGRYFSLMSWDLRDYFVITEYLIKTHYVPLFKGLTMADDLNMLIRKMLDNSAGQTNSDYEQITIANHIDYQKWNNHQRKESTYPVFKVMGQFLGYPELIARTHEFFEKSWIYYCERADLMMVVDGELKNKTSTRVCWNGQAGGLEGLRQKGWSILNLLVIRREGCSRNTNIKTLAQGDNQVICTTYQMQKYRQVVELTQNLNNIVVNNEVILSRIVEGTRRLGLIINEDETMQSANFLNYGKNVLLNGNLYCLETKRWSRVTCTNNDQIPTLAGILSTVSSNALTVSHYSSSPIDPMYRYNFLGNFVITLINIHNPALRGDPKIFIKGYPADSQNMNLMRILLLYLDPCIGGVSGMSLTRFLIRNFPDPVTECLTFLKAIHDTCHISDIRRIMSVSGNPETASVTSQAITKLIENPTALNIKKGLSVATVLRHEIKKKLFEDINEIKNIPIRDSVKFVQHEENQLERFLFSINPLFPRFISQFKESTYVGLTDSLISLFQNSRTIRSYFQRRLHKEFDKLIIKGEVLSYINIIKLILIRHKPTIWTCSSTHADKLREKSWRRKVVGATIPHPFEMTNKVLLVEPNCKLCELPWPENLYVSIFVPKGLAAYKERRGPHSAYLGSKTSESTSLIHPWEKETKIPLIRRAAKLRDAIGWFVEPYSKVGLAILDNLKSLTGEDWSNSCEGYKRTGSALHRFSSTRQDTGGYSAQSPVKLTWMVTTSNTLNDMMGKNYDFMFQAVMIYSQITVGELHDGNSCSGIYHGHISCKECLREIDEPTLTTALTYIPKDVSHILDRWKPKDSSWGVSVPQVTIPEGHWDQLSDPIKSFHIGSTEGFLFGDGLFSRSGQVINTSLFPISVGHCVWPKQYMEGILYGIIRSVSLSVVYRRSVAELTSPDTTLIGGTLFAIKRVARHTNFMNIMRENAFMYELLSKPHKIPPSYPMKQDDLSEMGEAYLHDLYMTYGSKLPSLRDADARVVWIFSDVNHITGIGLAAISHILTGYLSKSYIKSSQINIIRGLKSIVTSLRSSPEDIQVSVLRGFLSHVKSTPHEVRHAARTITKFPIVERIDQSKIPFGHEVILDAYIFPVEFQDHPGVKIPLNVPYKNDPMISGLRLFQCATGSHYKIRAILSKLKIRWNNALVGGDGSGGICACLLRMNPQSQIIFNSLLDLDKTDLKGSNPAPPSAIVAMGNLSWNCINLNTVWKHPSDLTKTATWDYFRRIKRDQRVSIDLIILDMESKSNNDVNCIIMNLLRFIFDGTSHNISVVVKSYIHEIYNEKVNVISILGPYFTRVNLAYTDGTPTSSSEVYVHFNGLQDKRLKEDHPNYQKMRQQLLNFPVFRSEVEEFQRGLKLYLTDTLLGVPDKFLINYRVEFVNYLTSIGVRSGTAAGLIDLIHVHKNSDDCGIFVGALIVIMNELCPITRGFTERPLPPSDTVVRHMGAVLIGFGKWLALKTNEQILNSNVQVYLDMYYPFSWERMMTNQGIYFQRWSLFQQYRVKKNIYLDDNTAEIAHIIRLLTGLVTKSCIKRATVDTAEAIMENFDKGLNIELVNESSSILSALYEKNNIKKGIPCISVELNVNSEDTSAAYTD</sequence>
<evidence type="ECO:0000256" key="20">
    <source>
        <dbReference type="ARBA" id="ARBA00024499"/>
    </source>
</evidence>
<dbReference type="InterPro" id="IPR025786">
    <property type="entry name" value="Mononega_L_MeTrfase"/>
</dbReference>
<evidence type="ECO:0000256" key="14">
    <source>
        <dbReference type="ARBA" id="ARBA00022844"/>
    </source>
</evidence>
<dbReference type="InterPro" id="IPR039736">
    <property type="entry name" value="L_poly_C"/>
</dbReference>
<keyword evidence="15" id="KW-0693">Viral RNA replication</keyword>
<evidence type="ECO:0000259" key="28">
    <source>
        <dbReference type="PROSITE" id="PS51590"/>
    </source>
</evidence>
<name>A0AAU7L0H8_9RHAB</name>
<reference evidence="29" key="2">
    <citation type="submission" date="2024-04" db="EMBL/GenBank/DDBJ databases">
        <authorList>
            <person name="Kumar Pradhan S."/>
            <person name="Morrow J.L."/>
            <person name="Sharpe S.R."/>
            <person name="Karupannasamy A."/>
            <person name="Bynakal S."/>
            <person name="Ramasamy A."/>
            <person name="Riegler M."/>
        </authorList>
    </citation>
    <scope>NUCLEOTIDE SEQUENCE</scope>
    <source>
        <strain evidence="29">ZcSV-B3</strain>
    </source>
</reference>
<evidence type="ECO:0000256" key="8">
    <source>
        <dbReference type="ARBA" id="ARBA00022679"/>
    </source>
</evidence>
<dbReference type="InterPro" id="IPR026890">
    <property type="entry name" value="Mononeg_mRNAcap"/>
</dbReference>
<dbReference type="InterPro" id="IPR014023">
    <property type="entry name" value="Mononeg_RNA_pol_cat"/>
</dbReference>
<dbReference type="GO" id="GO:0004482">
    <property type="term" value="F:mRNA 5'-cap (guanine-N7-)-methyltransferase activity"/>
    <property type="evidence" value="ECO:0007669"/>
    <property type="project" value="InterPro"/>
</dbReference>
<evidence type="ECO:0000256" key="22">
    <source>
        <dbReference type="ARBA" id="ARBA00030436"/>
    </source>
</evidence>
<proteinExistence type="predicted"/>
<keyword evidence="16" id="KW-0506">mRNA capping</keyword>
<dbReference type="EC" id="2.1.1.375" evidence="21"/>
<keyword evidence="7" id="KW-0507">mRNA processing</keyword>
<dbReference type="EC" id="2.7.7.48" evidence="3"/>
<dbReference type="Pfam" id="PF14314">
    <property type="entry name" value="Methyltrans_Mon_2nd"/>
    <property type="match status" value="1"/>
</dbReference>
<comment type="catalytic activity">
    <reaction evidence="26">
        <text>GTP + H2O = GDP + phosphate + H(+)</text>
        <dbReference type="Rhea" id="RHEA:19669"/>
        <dbReference type="ChEBI" id="CHEBI:15377"/>
        <dbReference type="ChEBI" id="CHEBI:15378"/>
        <dbReference type="ChEBI" id="CHEBI:37565"/>
        <dbReference type="ChEBI" id="CHEBI:43474"/>
        <dbReference type="ChEBI" id="CHEBI:58189"/>
    </reaction>
</comment>
<dbReference type="Pfam" id="PF21080">
    <property type="entry name" value="Methyltrans_Mon_1st"/>
    <property type="match status" value="1"/>
</dbReference>
<keyword evidence="9" id="KW-0949">S-adenosyl-L-methionine</keyword>
<dbReference type="GO" id="GO:0016787">
    <property type="term" value="F:hydrolase activity"/>
    <property type="evidence" value="ECO:0007669"/>
    <property type="project" value="UniProtKB-KW"/>
</dbReference>
<comment type="subcellular location">
    <subcellularLocation>
        <location evidence="1">Host cytoplasm</location>
    </subcellularLocation>
    <subcellularLocation>
        <location evidence="2">Virion</location>
    </subcellularLocation>
</comment>
<keyword evidence="6" id="KW-0489">Methyltransferase</keyword>
<evidence type="ECO:0000256" key="13">
    <source>
        <dbReference type="ARBA" id="ARBA00022840"/>
    </source>
</evidence>
<dbReference type="EMBL" id="PP626164">
    <property type="protein sequence ID" value="XBO77535.1"/>
    <property type="molecule type" value="Viral_cRNA"/>
</dbReference>
<evidence type="ECO:0000256" key="26">
    <source>
        <dbReference type="ARBA" id="ARBA00048548"/>
    </source>
</evidence>
<comment type="catalytic activity">
    <reaction evidence="20">
        <text>a 5'-end (5'-triphosphoguanosine)-(2'-O-methyladenylyl)-adenylyl-cytidylyl-adenosine in mRNA + S-adenosyl-L-methionine = a 5'-end (N(7)-methyl 5'-triphosphoguanosine)-(2'-O-methyladenylyl)-adenylyl-cytidylyl-adenosine in mRNA + S-adenosyl-L-homocysteine</text>
        <dbReference type="Rhea" id="RHEA:65440"/>
        <dbReference type="Rhea" id="RHEA-COMP:16798"/>
        <dbReference type="Rhea" id="RHEA-COMP:16801"/>
        <dbReference type="ChEBI" id="CHEBI:57856"/>
        <dbReference type="ChEBI" id="CHEBI:59789"/>
        <dbReference type="ChEBI" id="CHEBI:156482"/>
        <dbReference type="ChEBI" id="CHEBI:156483"/>
    </reaction>
</comment>
<comment type="catalytic activity">
    <reaction evidence="19">
        <text>a 5'-end triphospho-adenylyl-adenylyl-cytidylyl-adenosine in mRNA + GDP + H(+) = a 5'-end (5'-triphosphoguanosine)-adenylyl-adenylyl-cytidylyl-adenosine in mRNA + diphosphate</text>
        <dbReference type="Rhea" id="RHEA:65436"/>
        <dbReference type="Rhea" id="RHEA-COMP:16797"/>
        <dbReference type="Rhea" id="RHEA-COMP:16799"/>
        <dbReference type="ChEBI" id="CHEBI:15378"/>
        <dbReference type="ChEBI" id="CHEBI:33019"/>
        <dbReference type="ChEBI" id="CHEBI:58189"/>
        <dbReference type="ChEBI" id="CHEBI:156484"/>
        <dbReference type="ChEBI" id="CHEBI:156503"/>
        <dbReference type="EC" id="2.7.7.88"/>
    </reaction>
</comment>
<dbReference type="GO" id="GO:0030430">
    <property type="term" value="C:host cell cytoplasm"/>
    <property type="evidence" value="ECO:0007669"/>
    <property type="project" value="UniProtKB-SubCell"/>
</dbReference>
<keyword evidence="11" id="KW-0547">Nucleotide-binding</keyword>
<dbReference type="EC" id="2.7.7.88" evidence="4"/>
<dbReference type="PROSITE" id="PS51590">
    <property type="entry name" value="SAM_MT_MNV_L"/>
    <property type="match status" value="1"/>
</dbReference>
<evidence type="ECO:0000256" key="3">
    <source>
        <dbReference type="ARBA" id="ARBA00012494"/>
    </source>
</evidence>
<evidence type="ECO:0000256" key="17">
    <source>
        <dbReference type="ARBA" id="ARBA00023200"/>
    </source>
</evidence>
<dbReference type="InterPro" id="IPR048397">
    <property type="entry name" value="Methyltrans_Mon_CD"/>
</dbReference>
<keyword evidence="17" id="KW-1035">Host cytoplasm</keyword>